<dbReference type="OrthoDB" id="1645289at2759"/>
<proteinExistence type="predicted"/>
<dbReference type="AlphaFoldDB" id="A0A5B6V8B2"/>
<dbReference type="EMBL" id="SMMG02000007">
    <property type="protein sequence ID" value="KAA3465334.1"/>
    <property type="molecule type" value="Genomic_DNA"/>
</dbReference>
<protein>
    <submittedName>
        <fullName evidence="1">Retrovirus-related Pol polyprotein from transposon TNT 1-94</fullName>
    </submittedName>
</protein>
<evidence type="ECO:0000313" key="2">
    <source>
        <dbReference type="Proteomes" id="UP000325315"/>
    </source>
</evidence>
<comment type="caution">
    <text evidence="1">The sequence shown here is derived from an EMBL/GenBank/DDBJ whole genome shotgun (WGS) entry which is preliminary data.</text>
</comment>
<gene>
    <name evidence="1" type="ORF">EPI10_000519</name>
</gene>
<accession>A0A5B6V8B2</accession>
<reference evidence="2" key="1">
    <citation type="journal article" date="2019" name="Plant Biotechnol. J.">
        <title>Genome sequencing of the Australian wild diploid species Gossypium australe highlights disease resistance and delayed gland morphogenesis.</title>
        <authorList>
            <person name="Cai Y."/>
            <person name="Cai X."/>
            <person name="Wang Q."/>
            <person name="Wang P."/>
            <person name="Zhang Y."/>
            <person name="Cai C."/>
            <person name="Xu Y."/>
            <person name="Wang K."/>
            <person name="Zhou Z."/>
            <person name="Wang C."/>
            <person name="Geng S."/>
            <person name="Li B."/>
            <person name="Dong Q."/>
            <person name="Hou Y."/>
            <person name="Wang H."/>
            <person name="Ai P."/>
            <person name="Liu Z."/>
            <person name="Yi F."/>
            <person name="Sun M."/>
            <person name="An G."/>
            <person name="Cheng J."/>
            <person name="Zhang Y."/>
            <person name="Shi Q."/>
            <person name="Xie Y."/>
            <person name="Shi X."/>
            <person name="Chang Y."/>
            <person name="Huang F."/>
            <person name="Chen Y."/>
            <person name="Hong S."/>
            <person name="Mi L."/>
            <person name="Sun Q."/>
            <person name="Zhang L."/>
            <person name="Zhou B."/>
            <person name="Peng R."/>
            <person name="Zhang X."/>
            <person name="Liu F."/>
        </authorList>
    </citation>
    <scope>NUCLEOTIDE SEQUENCE [LARGE SCALE GENOMIC DNA]</scope>
    <source>
        <strain evidence="2">cv. PA1801</strain>
    </source>
</reference>
<sequence>MSSVPYFSAVESLMYAMVCTRPDISRVVSVESKYMVKPEKLHWQVVKLILRYLKRTFNTCLEFGRCLEGPVGYNISLIGYLFTLKNNTISWKATIRAIVALSTTEAKYMAIIEAVKEAIWLRGLSGELVDRKDNNVVYDSQSVIHLTKD</sequence>
<evidence type="ECO:0000313" key="1">
    <source>
        <dbReference type="EMBL" id="KAA3465334.1"/>
    </source>
</evidence>
<dbReference type="Proteomes" id="UP000325315">
    <property type="component" value="Unassembled WGS sequence"/>
</dbReference>
<dbReference type="CDD" id="cd09272">
    <property type="entry name" value="RNase_HI_RT_Ty1"/>
    <property type="match status" value="1"/>
</dbReference>
<organism evidence="1 2">
    <name type="scientific">Gossypium australe</name>
    <dbReference type="NCBI Taxonomy" id="47621"/>
    <lineage>
        <taxon>Eukaryota</taxon>
        <taxon>Viridiplantae</taxon>
        <taxon>Streptophyta</taxon>
        <taxon>Embryophyta</taxon>
        <taxon>Tracheophyta</taxon>
        <taxon>Spermatophyta</taxon>
        <taxon>Magnoliopsida</taxon>
        <taxon>eudicotyledons</taxon>
        <taxon>Gunneridae</taxon>
        <taxon>Pentapetalae</taxon>
        <taxon>rosids</taxon>
        <taxon>malvids</taxon>
        <taxon>Malvales</taxon>
        <taxon>Malvaceae</taxon>
        <taxon>Malvoideae</taxon>
        <taxon>Gossypium</taxon>
    </lineage>
</organism>
<dbReference type="PANTHER" id="PTHR11439">
    <property type="entry name" value="GAG-POL-RELATED RETROTRANSPOSON"/>
    <property type="match status" value="1"/>
</dbReference>
<keyword evidence="2" id="KW-1185">Reference proteome</keyword>
<name>A0A5B6V8B2_9ROSI</name>